<keyword evidence="2" id="KW-1185">Reference proteome</keyword>
<name>A0A0T5XC41_9BACT</name>
<dbReference type="STRING" id="592015.HMPREF1705_04685"/>
<comment type="caution">
    <text evidence="1">The sequence shown here is derived from an EMBL/GenBank/DDBJ whole genome shotgun (WGS) entry which is preliminary data.</text>
</comment>
<evidence type="ECO:0000313" key="1">
    <source>
        <dbReference type="EMBL" id="KRT35928.1"/>
    </source>
</evidence>
<organism evidence="1 2">
    <name type="scientific">Acetomicrobium hydrogeniformans ATCC BAA-1850</name>
    <dbReference type="NCBI Taxonomy" id="592015"/>
    <lineage>
        <taxon>Bacteria</taxon>
        <taxon>Thermotogati</taxon>
        <taxon>Synergistota</taxon>
        <taxon>Synergistia</taxon>
        <taxon>Synergistales</taxon>
        <taxon>Acetomicrobiaceae</taxon>
        <taxon>Acetomicrobium</taxon>
    </lineage>
</organism>
<sequence length="93" mass="10704">MHDLLGYRLSSSLPGAIVDPVSLSDSHSSKCRFRAGHLSQFTSLSLVFARCSFYHVLPFKGNILPLTGRHLPRMFFLWSFHSLRRHKYGSNRR</sequence>
<evidence type="ECO:0000313" key="2">
    <source>
        <dbReference type="Proteomes" id="UP000005273"/>
    </source>
</evidence>
<dbReference type="AlphaFoldDB" id="A0A0T5XC41"/>
<gene>
    <name evidence="1" type="ORF">HMPREF1705_04685</name>
</gene>
<accession>A0A0T5XC41</accession>
<reference evidence="2" key="1">
    <citation type="submission" date="2012-09" db="EMBL/GenBank/DDBJ databases">
        <authorList>
            <person name="Weinstock G."/>
            <person name="Sodergren E."/>
            <person name="Clifton S."/>
            <person name="Fulton L."/>
            <person name="Fulton B."/>
            <person name="Courtney L."/>
            <person name="Fronick C."/>
            <person name="Harrison M."/>
            <person name="Strong C."/>
            <person name="Farmer C."/>
            <person name="Delehaunty K."/>
            <person name="Markovic C."/>
            <person name="Hall O."/>
            <person name="Minx P."/>
            <person name="Tomlinson C."/>
            <person name="Mitreva M."/>
            <person name="Nelson J."/>
            <person name="Hou S."/>
            <person name="Wollam A."/>
            <person name="Pepin K.H."/>
            <person name="Johnson M."/>
            <person name="Bhonagiri V."/>
            <person name="Nash W.E."/>
            <person name="Suruliraj S."/>
            <person name="Warren W."/>
            <person name="Chinwalla A."/>
            <person name="Mardis E.R."/>
            <person name="Wilson R.K."/>
        </authorList>
    </citation>
    <scope>NUCLEOTIDE SEQUENCE [LARGE SCALE GENOMIC DNA]</scope>
    <source>
        <strain evidence="2">OS1</strain>
    </source>
</reference>
<dbReference type="EMBL" id="ACJX03000001">
    <property type="protein sequence ID" value="KRT35928.1"/>
    <property type="molecule type" value="Genomic_DNA"/>
</dbReference>
<proteinExistence type="predicted"/>
<protein>
    <submittedName>
        <fullName evidence="1">Uncharacterized protein</fullName>
    </submittedName>
</protein>
<dbReference type="Proteomes" id="UP000005273">
    <property type="component" value="Unassembled WGS sequence"/>
</dbReference>